<dbReference type="NCBIfam" id="TIGR00140">
    <property type="entry name" value="hupD"/>
    <property type="match status" value="1"/>
</dbReference>
<keyword evidence="4 7" id="KW-0479">Metal-binding</keyword>
<sequence length="196" mass="22106">MKILVLGIGNILFGDEGIGVHLVNFLEEKYEFNGPHKIDFVDGGTLAQRLIPIIVEYDKVFIFDTVDVDDAKIGDVYFFDFLDVPECVSWQGSAHEVEMLQTLEMIHMMGDLPETKIIGVVPYVIGEDTTFSITKPVLEASKLMEKILLTELEKLGMKAKIKNPNVTIEEIAKISYKRGAEDIIYYSEKVNNDSKI</sequence>
<evidence type="ECO:0000313" key="9">
    <source>
        <dbReference type="EMBL" id="QCT94395.1"/>
    </source>
</evidence>
<evidence type="ECO:0000313" key="10">
    <source>
        <dbReference type="Proteomes" id="UP000003288"/>
    </source>
</evidence>
<dbReference type="SUPFAM" id="SSF53163">
    <property type="entry name" value="HybD-like"/>
    <property type="match status" value="1"/>
</dbReference>
<evidence type="ECO:0000313" key="8">
    <source>
        <dbReference type="EMBL" id="EDM24033.1"/>
    </source>
</evidence>
<dbReference type="EMBL" id="CP040463">
    <property type="protein sequence ID" value="QCT94395.1"/>
    <property type="molecule type" value="Genomic_DNA"/>
</dbReference>
<keyword evidence="5" id="KW-0064">Aspartyl protease</keyword>
<evidence type="ECO:0000256" key="7">
    <source>
        <dbReference type="PIRSR" id="PIRSR604419-1"/>
    </source>
</evidence>
<gene>
    <name evidence="9" type="primary">hybD</name>
    <name evidence="8" type="ORF">CMTB2_07256</name>
    <name evidence="9" type="ORF">FE773_04155</name>
</gene>
<feature type="binding site" evidence="7">
    <location>
        <position position="64"/>
    </location>
    <ligand>
        <name>Ni(2+)</name>
        <dbReference type="ChEBI" id="CHEBI:49786"/>
    </ligand>
</feature>
<dbReference type="RefSeq" id="WP_007473995.1">
    <property type="nucleotide sequence ID" value="NZ_ABCJ01000002.1"/>
</dbReference>
<dbReference type="PANTHER" id="PTHR30302">
    <property type="entry name" value="HYDROGENASE 1 MATURATION PROTEASE"/>
    <property type="match status" value="1"/>
</dbReference>
<evidence type="ECO:0000256" key="3">
    <source>
        <dbReference type="ARBA" id="ARBA00022670"/>
    </source>
</evidence>
<organism evidence="8 10">
    <name type="scientific">Caminibacter mediatlanticus TB-2</name>
    <dbReference type="NCBI Taxonomy" id="391592"/>
    <lineage>
        <taxon>Bacteria</taxon>
        <taxon>Pseudomonadati</taxon>
        <taxon>Campylobacterota</taxon>
        <taxon>Epsilonproteobacteria</taxon>
        <taxon>Nautiliales</taxon>
        <taxon>Nautiliaceae</taxon>
        <taxon>Caminibacter</taxon>
    </lineage>
</organism>
<reference evidence="9 11" key="2">
    <citation type="submission" date="2019-05" db="EMBL/GenBank/DDBJ databases">
        <title>A comparative analysis of the Nautiliaceae.</title>
        <authorList>
            <person name="Grosche A."/>
            <person name="Smedile F."/>
            <person name="Vetriani C."/>
        </authorList>
    </citation>
    <scope>NUCLEOTIDE SEQUENCE [LARGE SCALE GENOMIC DNA]</scope>
    <source>
        <strain evidence="9 11">TB-2</strain>
    </source>
</reference>
<dbReference type="PANTHER" id="PTHR30302:SF1">
    <property type="entry name" value="HYDROGENASE 2 MATURATION PROTEASE"/>
    <property type="match status" value="1"/>
</dbReference>
<dbReference type="GO" id="GO:0046872">
    <property type="term" value="F:metal ion binding"/>
    <property type="evidence" value="ECO:0007669"/>
    <property type="project" value="UniProtKB-KW"/>
</dbReference>
<evidence type="ECO:0000256" key="6">
    <source>
        <dbReference type="ARBA" id="ARBA00022801"/>
    </source>
</evidence>
<dbReference type="Proteomes" id="UP000003288">
    <property type="component" value="Unassembled WGS sequence"/>
</dbReference>
<dbReference type="InterPro" id="IPR004419">
    <property type="entry name" value="Pept_A31_hyd_express"/>
</dbReference>
<feature type="binding site" evidence="7">
    <location>
        <position position="16"/>
    </location>
    <ligand>
        <name>Ni(2+)</name>
        <dbReference type="ChEBI" id="CHEBI:49786"/>
    </ligand>
</feature>
<dbReference type="Gene3D" id="3.40.50.1450">
    <property type="entry name" value="HybD-like"/>
    <property type="match status" value="1"/>
</dbReference>
<evidence type="ECO:0000256" key="5">
    <source>
        <dbReference type="ARBA" id="ARBA00022750"/>
    </source>
</evidence>
<dbReference type="Proteomes" id="UP000306825">
    <property type="component" value="Chromosome"/>
</dbReference>
<protein>
    <submittedName>
        <fullName evidence="9">HyaD/HybD family hydrogenase maturation endopeptidase</fullName>
    </submittedName>
    <submittedName>
        <fullName evidence="8">Peptidase M52, hydrogenase expression/formation protein</fullName>
    </submittedName>
</protein>
<evidence type="ECO:0000256" key="1">
    <source>
        <dbReference type="ARBA" id="ARBA00006814"/>
    </source>
</evidence>
<dbReference type="NCBIfam" id="TIGR00072">
    <property type="entry name" value="hydrog_prot"/>
    <property type="match status" value="1"/>
</dbReference>
<dbReference type="InterPro" id="IPR023430">
    <property type="entry name" value="Pept_HybD-like_dom_sf"/>
</dbReference>
<keyword evidence="11" id="KW-1185">Reference proteome</keyword>
<name>A0AAI9F2P9_9BACT</name>
<evidence type="ECO:0000313" key="11">
    <source>
        <dbReference type="Proteomes" id="UP000306825"/>
    </source>
</evidence>
<dbReference type="AlphaFoldDB" id="A0AAI9F2P9"/>
<dbReference type="FunFam" id="3.40.50.1450:FF:000005">
    <property type="entry name" value="Hydrogenase maturation protease HycI"/>
    <property type="match status" value="1"/>
</dbReference>
<keyword evidence="3" id="KW-0645">Protease</keyword>
<dbReference type="InterPro" id="IPR000671">
    <property type="entry name" value="Peptidase_A31"/>
</dbReference>
<keyword evidence="2 7" id="KW-0533">Nickel</keyword>
<feature type="binding site" evidence="7">
    <location>
        <position position="95"/>
    </location>
    <ligand>
        <name>Ni(2+)</name>
        <dbReference type="ChEBI" id="CHEBI:49786"/>
    </ligand>
</feature>
<evidence type="ECO:0000256" key="4">
    <source>
        <dbReference type="ARBA" id="ARBA00022723"/>
    </source>
</evidence>
<comment type="similarity">
    <text evidence="1">Belongs to the peptidase A31 family.</text>
</comment>
<dbReference type="GO" id="GO:0004190">
    <property type="term" value="F:aspartic-type endopeptidase activity"/>
    <property type="evidence" value="ECO:0007669"/>
    <property type="project" value="UniProtKB-KW"/>
</dbReference>
<dbReference type="GO" id="GO:0016485">
    <property type="term" value="P:protein processing"/>
    <property type="evidence" value="ECO:0007669"/>
    <property type="project" value="InterPro"/>
</dbReference>
<dbReference type="PRINTS" id="PR00446">
    <property type="entry name" value="HYDRGNUPTAKE"/>
</dbReference>
<accession>A0AAI9F2P9</accession>
<dbReference type="CDD" id="cd06062">
    <property type="entry name" value="H2MP_MemB-H2up"/>
    <property type="match status" value="1"/>
</dbReference>
<evidence type="ECO:0000256" key="2">
    <source>
        <dbReference type="ARBA" id="ARBA00022596"/>
    </source>
</evidence>
<dbReference type="Pfam" id="PF01750">
    <property type="entry name" value="HycI"/>
    <property type="match status" value="1"/>
</dbReference>
<proteinExistence type="inferred from homology"/>
<keyword evidence="6" id="KW-0378">Hydrolase</keyword>
<dbReference type="EMBL" id="ABCJ01000002">
    <property type="protein sequence ID" value="EDM24033.1"/>
    <property type="molecule type" value="Genomic_DNA"/>
</dbReference>
<dbReference type="GO" id="GO:0008047">
    <property type="term" value="F:enzyme activator activity"/>
    <property type="evidence" value="ECO:0007669"/>
    <property type="project" value="InterPro"/>
</dbReference>
<reference evidence="8 10" key="1">
    <citation type="journal article" date="2011" name="Stand. Genomic Sci.">
        <title>Draft genome sequence of Caminibacter mediatlanticus strain TB-2, an epsilonproteobacterium isolated from a deep-sea hydrothermal vent.</title>
        <authorList>
            <person name="Giovannelli D."/>
            <person name="Ferriera S."/>
            <person name="Johnson J."/>
            <person name="Kravitz S."/>
            <person name="Perez-Rodriguez I."/>
            <person name="Ricci J."/>
            <person name="O'Brien C."/>
            <person name="Voordeckers J.W."/>
            <person name="Bini E."/>
            <person name="Vetriani C."/>
        </authorList>
    </citation>
    <scope>NUCLEOTIDE SEQUENCE [LARGE SCALE GENOMIC DNA]</scope>
    <source>
        <strain evidence="8 10">TB-2</strain>
    </source>
</reference>